<name>A0A327K9E4_9BRAD</name>
<feature type="transmembrane region" description="Helical" evidence="8">
    <location>
        <begin position="100"/>
        <end position="118"/>
    </location>
</feature>
<feature type="transmembrane region" description="Helical" evidence="8">
    <location>
        <begin position="226"/>
        <end position="244"/>
    </location>
</feature>
<organism evidence="9 10">
    <name type="scientific">Rhodoplanes elegans</name>
    <dbReference type="NCBI Taxonomy" id="29408"/>
    <lineage>
        <taxon>Bacteria</taxon>
        <taxon>Pseudomonadati</taxon>
        <taxon>Pseudomonadota</taxon>
        <taxon>Alphaproteobacteria</taxon>
        <taxon>Hyphomicrobiales</taxon>
        <taxon>Nitrobacteraceae</taxon>
        <taxon>Rhodoplanes</taxon>
    </lineage>
</organism>
<dbReference type="InterPro" id="IPR052017">
    <property type="entry name" value="TSUP"/>
</dbReference>
<keyword evidence="7 8" id="KW-0472">Membrane</keyword>
<sequence>MDIIQDPIFYFVALPAVTAIGLSKGGFAGVGTMATPLLALYAPPLQAAAILLPIVIIQDLISVWVYRRDWDPWNLKILLPGAAIGVGIAWAIAAHVSDDLIRIAVGLIGLGFVLNVWFGRPPKAGKPPNPAAGVFWGGLSGFTSTLSQGGGPPFQVFVLPQKLPKLRLVGTTTIFFAVVNALKVLPYFALGQFTGEALGTSVVLLPLAVATNFLGIWLVRRTPTELFYKISYALIFLISVSLIWQGGSHLVFGRD</sequence>
<evidence type="ECO:0000256" key="3">
    <source>
        <dbReference type="ARBA" id="ARBA00022448"/>
    </source>
</evidence>
<dbReference type="GO" id="GO:0005886">
    <property type="term" value="C:plasma membrane"/>
    <property type="evidence" value="ECO:0007669"/>
    <property type="project" value="UniProtKB-SubCell"/>
</dbReference>
<protein>
    <recommendedName>
        <fullName evidence="8">Probable membrane transporter protein</fullName>
    </recommendedName>
</protein>
<evidence type="ECO:0000256" key="8">
    <source>
        <dbReference type="RuleBase" id="RU363041"/>
    </source>
</evidence>
<evidence type="ECO:0000256" key="2">
    <source>
        <dbReference type="ARBA" id="ARBA00009142"/>
    </source>
</evidence>
<keyword evidence="10" id="KW-1185">Reference proteome</keyword>
<feature type="transmembrane region" description="Helical" evidence="8">
    <location>
        <begin position="168"/>
        <end position="189"/>
    </location>
</feature>
<evidence type="ECO:0000256" key="4">
    <source>
        <dbReference type="ARBA" id="ARBA00022475"/>
    </source>
</evidence>
<comment type="similarity">
    <text evidence="2 8">Belongs to the 4-toluene sulfonate uptake permease (TSUP) (TC 2.A.102) family.</text>
</comment>
<keyword evidence="4 8" id="KW-1003">Cell membrane</keyword>
<evidence type="ECO:0000256" key="6">
    <source>
        <dbReference type="ARBA" id="ARBA00022989"/>
    </source>
</evidence>
<comment type="subcellular location">
    <subcellularLocation>
        <location evidence="1 8">Cell membrane</location>
        <topology evidence="1 8">Multi-pass membrane protein</topology>
    </subcellularLocation>
</comment>
<feature type="transmembrane region" description="Helical" evidence="8">
    <location>
        <begin position="47"/>
        <end position="66"/>
    </location>
</feature>
<gene>
    <name evidence="9" type="ORF">CH338_21725</name>
</gene>
<feature type="transmembrane region" description="Helical" evidence="8">
    <location>
        <begin position="73"/>
        <end position="94"/>
    </location>
</feature>
<dbReference type="Pfam" id="PF01925">
    <property type="entry name" value="TauE"/>
    <property type="match status" value="1"/>
</dbReference>
<proteinExistence type="inferred from homology"/>
<dbReference type="AlphaFoldDB" id="A0A327K9E4"/>
<reference evidence="9 10" key="1">
    <citation type="submission" date="2017-07" db="EMBL/GenBank/DDBJ databases">
        <title>Draft Genome Sequences of Select Purple Nonsulfur Bacteria.</title>
        <authorList>
            <person name="Lasarre B."/>
            <person name="Mckinlay J.B."/>
        </authorList>
    </citation>
    <scope>NUCLEOTIDE SEQUENCE [LARGE SCALE GENOMIC DNA]</scope>
    <source>
        <strain evidence="9 10">DSM 11907</strain>
    </source>
</reference>
<dbReference type="InterPro" id="IPR002781">
    <property type="entry name" value="TM_pro_TauE-like"/>
</dbReference>
<dbReference type="PANTHER" id="PTHR30269:SF37">
    <property type="entry name" value="MEMBRANE TRANSPORTER PROTEIN"/>
    <property type="match status" value="1"/>
</dbReference>
<evidence type="ECO:0000313" key="10">
    <source>
        <dbReference type="Proteomes" id="UP000248863"/>
    </source>
</evidence>
<comment type="caution">
    <text evidence="9">The sequence shown here is derived from an EMBL/GenBank/DDBJ whole genome shotgun (WGS) entry which is preliminary data.</text>
</comment>
<evidence type="ECO:0000256" key="7">
    <source>
        <dbReference type="ARBA" id="ARBA00023136"/>
    </source>
</evidence>
<evidence type="ECO:0000256" key="5">
    <source>
        <dbReference type="ARBA" id="ARBA00022692"/>
    </source>
</evidence>
<keyword evidence="5 8" id="KW-0812">Transmembrane</keyword>
<dbReference type="OrthoDB" id="7028171at2"/>
<dbReference type="Proteomes" id="UP000248863">
    <property type="component" value="Unassembled WGS sequence"/>
</dbReference>
<accession>A0A327K9E4</accession>
<feature type="transmembrane region" description="Helical" evidence="8">
    <location>
        <begin position="7"/>
        <end position="27"/>
    </location>
</feature>
<dbReference type="PANTHER" id="PTHR30269">
    <property type="entry name" value="TRANSMEMBRANE PROTEIN YFCA"/>
    <property type="match status" value="1"/>
</dbReference>
<dbReference type="EMBL" id="NPEU01000332">
    <property type="protein sequence ID" value="RAI33952.1"/>
    <property type="molecule type" value="Genomic_DNA"/>
</dbReference>
<keyword evidence="3" id="KW-0813">Transport</keyword>
<feature type="transmembrane region" description="Helical" evidence="8">
    <location>
        <begin position="201"/>
        <end position="219"/>
    </location>
</feature>
<keyword evidence="6 8" id="KW-1133">Transmembrane helix</keyword>
<evidence type="ECO:0000256" key="1">
    <source>
        <dbReference type="ARBA" id="ARBA00004651"/>
    </source>
</evidence>
<evidence type="ECO:0000313" key="9">
    <source>
        <dbReference type="EMBL" id="RAI33952.1"/>
    </source>
</evidence>
<dbReference type="RefSeq" id="WP_111359192.1">
    <property type="nucleotide sequence ID" value="NZ_NHSK01000079.1"/>
</dbReference>